<evidence type="ECO:0000256" key="4">
    <source>
        <dbReference type="ARBA" id="ARBA00022723"/>
    </source>
</evidence>
<dbReference type="PANTHER" id="PTHR11601:SF34">
    <property type="entry name" value="CYSTEINE DESULFURASE"/>
    <property type="match status" value="1"/>
</dbReference>
<name>A0A6J6GID1_9ZZZZ</name>
<keyword evidence="7" id="KW-0411">Iron-sulfur</keyword>
<evidence type="ECO:0000313" key="10">
    <source>
        <dbReference type="EMBL" id="CAB4681857.1"/>
    </source>
</evidence>
<evidence type="ECO:0000259" key="8">
    <source>
        <dbReference type="Pfam" id="PF00266"/>
    </source>
</evidence>
<dbReference type="AlphaFoldDB" id="A0A6J6GID1"/>
<dbReference type="PANTHER" id="PTHR11601">
    <property type="entry name" value="CYSTEINE DESULFURYLASE FAMILY MEMBER"/>
    <property type="match status" value="1"/>
</dbReference>
<dbReference type="InterPro" id="IPR016454">
    <property type="entry name" value="Cysteine_dSase"/>
</dbReference>
<sequence length="390" mass="40727">MAINSATAYLDNAATTAMIPEAVLAMSQQLSKVGNASSLHAAGRSARKVVEESREAIADAVGASPSEVIFTASGTEANNLALKGFYWHRLAEGRNVIATSPIEHHAILDPLEWLVEHENAKWLELDVDQNGQLLIGDAEKKIRAAADSISLISIMHSNNEVGSVQHVGEIAAIAGELDLPIHTDAVQSFGKIPLSFRELNVTAMSLSAHKIGGPLGIGALVLKKGLDLTPVLHGGGQERDLRSGTLDTPAIAGFAAAATIAIAELNSRAARVSKLRERLISGVLAKVENTSVNSAKDHLPGIAHFTFEGAEGDALLLLLDAQGVQCSTGSACSAGVPRPSHVLLAMGMNDKRAKSSLRFSIGPSTTEADIDLVISVIAPVVKRARAAGLV</sequence>
<accession>A0A6J6GID1</accession>
<dbReference type="InterPro" id="IPR015421">
    <property type="entry name" value="PyrdxlP-dep_Trfase_major"/>
</dbReference>
<evidence type="ECO:0000256" key="2">
    <source>
        <dbReference type="ARBA" id="ARBA00006490"/>
    </source>
</evidence>
<comment type="cofactor">
    <cofactor evidence="1">
        <name>pyridoxal 5'-phosphate</name>
        <dbReference type="ChEBI" id="CHEBI:597326"/>
    </cofactor>
</comment>
<dbReference type="PIRSF" id="PIRSF005572">
    <property type="entry name" value="NifS"/>
    <property type="match status" value="1"/>
</dbReference>
<keyword evidence="6" id="KW-0408">Iron</keyword>
<dbReference type="InterPro" id="IPR015422">
    <property type="entry name" value="PyrdxlP-dep_Trfase_small"/>
</dbReference>
<evidence type="ECO:0000256" key="6">
    <source>
        <dbReference type="ARBA" id="ARBA00023004"/>
    </source>
</evidence>
<keyword evidence="4" id="KW-0479">Metal-binding</keyword>
<evidence type="ECO:0000256" key="7">
    <source>
        <dbReference type="ARBA" id="ARBA00023014"/>
    </source>
</evidence>
<dbReference type="Gene3D" id="3.90.1150.10">
    <property type="entry name" value="Aspartate Aminotransferase, domain 1"/>
    <property type="match status" value="1"/>
</dbReference>
<reference evidence="9" key="1">
    <citation type="submission" date="2020-05" db="EMBL/GenBank/DDBJ databases">
        <authorList>
            <person name="Chiriac C."/>
            <person name="Salcher M."/>
            <person name="Ghai R."/>
            <person name="Kavagutti S V."/>
        </authorList>
    </citation>
    <scope>NUCLEOTIDE SEQUENCE</scope>
</reference>
<dbReference type="SUPFAM" id="SSF53383">
    <property type="entry name" value="PLP-dependent transferases"/>
    <property type="match status" value="1"/>
</dbReference>
<dbReference type="Gene3D" id="3.40.640.10">
    <property type="entry name" value="Type I PLP-dependent aspartate aminotransferase-like (Major domain)"/>
    <property type="match status" value="1"/>
</dbReference>
<proteinExistence type="inferred from homology"/>
<evidence type="ECO:0000256" key="3">
    <source>
        <dbReference type="ARBA" id="ARBA00022679"/>
    </source>
</evidence>
<dbReference type="Gene3D" id="1.10.260.50">
    <property type="match status" value="1"/>
</dbReference>
<evidence type="ECO:0000256" key="5">
    <source>
        <dbReference type="ARBA" id="ARBA00022898"/>
    </source>
</evidence>
<dbReference type="InterPro" id="IPR015424">
    <property type="entry name" value="PyrdxlP-dep_Trfase"/>
</dbReference>
<protein>
    <submittedName>
        <fullName evidence="9">Unannotated protein</fullName>
    </submittedName>
</protein>
<dbReference type="GO" id="GO:0016740">
    <property type="term" value="F:transferase activity"/>
    <property type="evidence" value="ECO:0007669"/>
    <property type="project" value="UniProtKB-KW"/>
</dbReference>
<evidence type="ECO:0000313" key="9">
    <source>
        <dbReference type="EMBL" id="CAB4599443.1"/>
    </source>
</evidence>
<organism evidence="9">
    <name type="scientific">freshwater metagenome</name>
    <dbReference type="NCBI Taxonomy" id="449393"/>
    <lineage>
        <taxon>unclassified sequences</taxon>
        <taxon>metagenomes</taxon>
        <taxon>ecological metagenomes</taxon>
    </lineage>
</organism>
<feature type="domain" description="Aminotransferase class V" evidence="8">
    <location>
        <begin position="9"/>
        <end position="372"/>
    </location>
</feature>
<comment type="similarity">
    <text evidence="2">Belongs to the class-V pyridoxal-phosphate-dependent aminotransferase family. NifS/IscS subfamily.</text>
</comment>
<gene>
    <name evidence="9" type="ORF">UFOPK1811_00681</name>
    <name evidence="10" type="ORF">UFOPK2360_00618</name>
</gene>
<keyword evidence="5" id="KW-0663">Pyridoxal phosphate</keyword>
<dbReference type="GO" id="GO:0046872">
    <property type="term" value="F:metal ion binding"/>
    <property type="evidence" value="ECO:0007669"/>
    <property type="project" value="UniProtKB-KW"/>
</dbReference>
<dbReference type="Pfam" id="PF00266">
    <property type="entry name" value="Aminotran_5"/>
    <property type="match status" value="1"/>
</dbReference>
<dbReference type="InterPro" id="IPR000192">
    <property type="entry name" value="Aminotrans_V_dom"/>
</dbReference>
<dbReference type="GO" id="GO:0051536">
    <property type="term" value="F:iron-sulfur cluster binding"/>
    <property type="evidence" value="ECO:0007669"/>
    <property type="project" value="UniProtKB-KW"/>
</dbReference>
<evidence type="ECO:0000256" key="1">
    <source>
        <dbReference type="ARBA" id="ARBA00001933"/>
    </source>
</evidence>
<dbReference type="EMBL" id="CAEZUJ010000020">
    <property type="protein sequence ID" value="CAB4599443.1"/>
    <property type="molecule type" value="Genomic_DNA"/>
</dbReference>
<keyword evidence="3" id="KW-0808">Transferase</keyword>
<dbReference type="EMBL" id="CAEZXH010000028">
    <property type="protein sequence ID" value="CAB4681857.1"/>
    <property type="molecule type" value="Genomic_DNA"/>
</dbReference>